<dbReference type="Pfam" id="PF07715">
    <property type="entry name" value="Plug"/>
    <property type="match status" value="1"/>
</dbReference>
<keyword evidence="6 11" id="KW-0798">TonB box</keyword>
<name>A0ABW7FUG1_9BURK</name>
<evidence type="ECO:0000256" key="4">
    <source>
        <dbReference type="ARBA" id="ARBA00022452"/>
    </source>
</evidence>
<evidence type="ECO:0000313" key="15">
    <source>
        <dbReference type="EMBL" id="MFG6447961.1"/>
    </source>
</evidence>
<dbReference type="EMBL" id="JBIGHZ010000002">
    <property type="protein sequence ID" value="MFG6447961.1"/>
    <property type="molecule type" value="Genomic_DNA"/>
</dbReference>
<keyword evidence="7 10" id="KW-0472">Membrane</keyword>
<evidence type="ECO:0000256" key="7">
    <source>
        <dbReference type="ARBA" id="ARBA00023136"/>
    </source>
</evidence>
<dbReference type="Gene3D" id="2.40.170.20">
    <property type="entry name" value="TonB-dependent receptor, beta-barrel domain"/>
    <property type="match status" value="1"/>
</dbReference>
<dbReference type="InterPro" id="IPR012910">
    <property type="entry name" value="Plug_dom"/>
</dbReference>
<dbReference type="Pfam" id="PF00593">
    <property type="entry name" value="TonB_dep_Rec_b-barrel"/>
    <property type="match status" value="1"/>
</dbReference>
<feature type="signal peptide" evidence="12">
    <location>
        <begin position="1"/>
        <end position="23"/>
    </location>
</feature>
<dbReference type="RefSeq" id="WP_394459800.1">
    <property type="nucleotide sequence ID" value="NZ_JBIGHZ010000002.1"/>
</dbReference>
<evidence type="ECO:0000256" key="5">
    <source>
        <dbReference type="ARBA" id="ARBA00022692"/>
    </source>
</evidence>
<organism evidence="15 16">
    <name type="scientific">Roseateles rivi</name>
    <dbReference type="NCBI Taxonomy" id="3299028"/>
    <lineage>
        <taxon>Bacteria</taxon>
        <taxon>Pseudomonadati</taxon>
        <taxon>Pseudomonadota</taxon>
        <taxon>Betaproteobacteria</taxon>
        <taxon>Burkholderiales</taxon>
        <taxon>Sphaerotilaceae</taxon>
        <taxon>Roseateles</taxon>
    </lineage>
</organism>
<dbReference type="PANTHER" id="PTHR47234">
    <property type="match status" value="1"/>
</dbReference>
<evidence type="ECO:0000259" key="13">
    <source>
        <dbReference type="Pfam" id="PF00593"/>
    </source>
</evidence>
<keyword evidence="16" id="KW-1185">Reference proteome</keyword>
<dbReference type="Proteomes" id="UP001606099">
    <property type="component" value="Unassembled WGS sequence"/>
</dbReference>
<evidence type="ECO:0000256" key="11">
    <source>
        <dbReference type="RuleBase" id="RU003357"/>
    </source>
</evidence>
<keyword evidence="3 10" id="KW-0813">Transport</keyword>
<comment type="similarity">
    <text evidence="2 10 11">Belongs to the TonB-dependent receptor family.</text>
</comment>
<dbReference type="InterPro" id="IPR036942">
    <property type="entry name" value="Beta-barrel_TonB_sf"/>
</dbReference>
<proteinExistence type="inferred from homology"/>
<feature type="domain" description="TonB-dependent receptor plug" evidence="14">
    <location>
        <begin position="50"/>
        <end position="163"/>
    </location>
</feature>
<reference evidence="15 16" key="1">
    <citation type="submission" date="2024-08" db="EMBL/GenBank/DDBJ databases">
        <authorList>
            <person name="Lu H."/>
        </authorList>
    </citation>
    <scope>NUCLEOTIDE SEQUENCE [LARGE SCALE GENOMIC DNA]</scope>
    <source>
        <strain evidence="15 16">BYS180W</strain>
    </source>
</reference>
<evidence type="ECO:0000313" key="16">
    <source>
        <dbReference type="Proteomes" id="UP001606099"/>
    </source>
</evidence>
<comment type="caution">
    <text evidence="15">The sequence shown here is derived from an EMBL/GenBank/DDBJ whole genome shotgun (WGS) entry which is preliminary data.</text>
</comment>
<evidence type="ECO:0000256" key="1">
    <source>
        <dbReference type="ARBA" id="ARBA00004571"/>
    </source>
</evidence>
<feature type="chain" id="PRO_5045930880" evidence="12">
    <location>
        <begin position="24"/>
        <end position="946"/>
    </location>
</feature>
<dbReference type="InterPro" id="IPR000531">
    <property type="entry name" value="Beta-barrel_TonB"/>
</dbReference>
<keyword evidence="4 10" id="KW-1134">Transmembrane beta strand</keyword>
<evidence type="ECO:0000256" key="2">
    <source>
        <dbReference type="ARBA" id="ARBA00009810"/>
    </source>
</evidence>
<evidence type="ECO:0000256" key="6">
    <source>
        <dbReference type="ARBA" id="ARBA00023077"/>
    </source>
</evidence>
<dbReference type="PROSITE" id="PS52016">
    <property type="entry name" value="TONB_DEPENDENT_REC_3"/>
    <property type="match status" value="1"/>
</dbReference>
<feature type="domain" description="TonB-dependent receptor-like beta-barrel" evidence="13">
    <location>
        <begin position="336"/>
        <end position="906"/>
    </location>
</feature>
<evidence type="ECO:0000256" key="8">
    <source>
        <dbReference type="ARBA" id="ARBA00023170"/>
    </source>
</evidence>
<evidence type="ECO:0000256" key="12">
    <source>
        <dbReference type="SAM" id="SignalP"/>
    </source>
</evidence>
<keyword evidence="12" id="KW-0732">Signal</keyword>
<keyword evidence="8 15" id="KW-0675">Receptor</keyword>
<evidence type="ECO:0000259" key="14">
    <source>
        <dbReference type="Pfam" id="PF07715"/>
    </source>
</evidence>
<dbReference type="Gene3D" id="2.170.130.10">
    <property type="entry name" value="TonB-dependent receptor, plug domain"/>
    <property type="match status" value="1"/>
</dbReference>
<protein>
    <submittedName>
        <fullName evidence="15">TonB-dependent receptor plug domain-containing protein</fullName>
    </submittedName>
</protein>
<keyword evidence="9 10" id="KW-0998">Cell outer membrane</keyword>
<accession>A0ABW7FUG1</accession>
<keyword evidence="5 10" id="KW-0812">Transmembrane</keyword>
<dbReference type="InterPro" id="IPR039426">
    <property type="entry name" value="TonB-dep_rcpt-like"/>
</dbReference>
<comment type="subcellular location">
    <subcellularLocation>
        <location evidence="1 10">Cell outer membrane</location>
        <topology evidence="1 10">Multi-pass membrane protein</topology>
    </subcellularLocation>
</comment>
<dbReference type="InterPro" id="IPR037066">
    <property type="entry name" value="Plug_dom_sf"/>
</dbReference>
<dbReference type="SUPFAM" id="SSF56935">
    <property type="entry name" value="Porins"/>
    <property type="match status" value="1"/>
</dbReference>
<evidence type="ECO:0000256" key="9">
    <source>
        <dbReference type="ARBA" id="ARBA00023237"/>
    </source>
</evidence>
<evidence type="ECO:0000256" key="10">
    <source>
        <dbReference type="PROSITE-ProRule" id="PRU01360"/>
    </source>
</evidence>
<sequence>MSTTLSRHVVALACLATCQLALAQTQSTEPIQLQRVQVTGSNIKRIDQEGSTPLQVISRQDIQATGAKTLAQVIEALPNGGTLNDLGRGNSFAPGASSANLRDMGQQSTLLLLNGRRIAPFALADYNEIFSNLDAIPASAIDRVEILKSGGSAVYGSDAVAGVINVITRRDYEGLEMAASRTQASKTAKFGENAVSLSGGLGNLDTQGFNVLAGVELYEREAVPAWRPLLGDTNPVYAKVSKRIGAKSTYSFPGNIFGTASDYAAPVAGCKPELIEGSLCRYDRFSNYGPVAGSKRANVFVAGTLNLGGGTEAFAELTWAGTKTAYSSPHSIYDSYDTTSVWGNPTTGDRKTFQYRLLPAGHPLGLPDEDTELRYRFADAPSGMSTKASQYRALTGVRGTWQNWDWESAVGVMGAQATSTWQGTFSEKGFIELIGDPNKEVLDANFFNKPGGYKIGGPNSAAVINKLFAPTQDVGRNRQIFWDGRISGEFGHLPGGAIGVAAGFELRHERFTVSPSANQMEGDAVGLGVSSADGQRTFGAVFTEAKLPLAKWLTGEVAVRMDRFPGFGSNWAPKVGLVFQPVKSVALRTTLENGFRAPNLTETAKSTKFAFSSVDDKKRCQPARQLAEDLRTQAATLPDGDTQQALLYARADAVENAECGSVGVSTTHNPALKPEKSRIATLGLLFEPNAHVSASVDYYRIVRRDEIGTPDNDKLLEREGNLPPGVSIDRTAFNPAVGDTTFRGTEAQQYGVQVGRLLRINSPFTNEARTRAAGLDWRLVLSSDETGAGRFKFTTDISHLLQRQYWDYNANTWDENGVGYYDYPRTATKMSLTQTRGAWTHTLTYNRLSGTPLTTKASDTDWNEDYCADNGVSAELCKIAVKQRFDYYVAYSGIRGLTVSLAVRNVLNDYAPVNMRSFGGDTGVLPTNKDDVKGRVFTLGLQYRFK</sequence>
<dbReference type="PANTHER" id="PTHR47234:SF1">
    <property type="entry name" value="TONB-DEPENDENT RECEPTOR"/>
    <property type="match status" value="1"/>
</dbReference>
<gene>
    <name evidence="15" type="ORF">ACG0Z6_06830</name>
</gene>
<evidence type="ECO:0000256" key="3">
    <source>
        <dbReference type="ARBA" id="ARBA00022448"/>
    </source>
</evidence>